<dbReference type="PANTHER" id="PTHR19446">
    <property type="entry name" value="REVERSE TRANSCRIPTASES"/>
    <property type="match status" value="1"/>
</dbReference>
<evidence type="ECO:0000259" key="2">
    <source>
        <dbReference type="PROSITE" id="PS50802"/>
    </source>
</evidence>
<dbReference type="InterPro" id="IPR043502">
    <property type="entry name" value="DNA/RNA_pol_sf"/>
</dbReference>
<dbReference type="Proteomes" id="UP001219518">
    <property type="component" value="Unassembled WGS sequence"/>
</dbReference>
<dbReference type="PROSITE" id="PS50878">
    <property type="entry name" value="RT_POL"/>
    <property type="match status" value="1"/>
</dbReference>
<comment type="caution">
    <text evidence="4">The sequence shown here is derived from an EMBL/GenBank/DDBJ whole genome shotgun (WGS) entry which is preliminary data.</text>
</comment>
<dbReference type="InterPro" id="IPR005135">
    <property type="entry name" value="Endo/exonuclease/phosphatase"/>
</dbReference>
<accession>A0AAE1LTH0</accession>
<dbReference type="AlphaFoldDB" id="A0AAE1LTH0"/>
<dbReference type="SUPFAM" id="SSF56219">
    <property type="entry name" value="DNase I-like"/>
    <property type="match status" value="1"/>
</dbReference>
<reference evidence="4" key="2">
    <citation type="journal article" date="2023" name="BMC Genomics">
        <title>Pest status, molecular evolution, and epigenetic factors derived from the genome assembly of Frankliniella fusca, a thysanopteran phytovirus vector.</title>
        <authorList>
            <person name="Catto M.A."/>
            <person name="Labadie P.E."/>
            <person name="Jacobson A.L."/>
            <person name="Kennedy G.G."/>
            <person name="Srinivasan R."/>
            <person name="Hunt B.G."/>
        </authorList>
    </citation>
    <scope>NUCLEOTIDE SEQUENCE</scope>
    <source>
        <strain evidence="4">PL_HMW_Pooled</strain>
    </source>
</reference>
<dbReference type="Gene3D" id="3.90.70.80">
    <property type="match status" value="1"/>
</dbReference>
<dbReference type="PROSITE" id="PS50802">
    <property type="entry name" value="OTU"/>
    <property type="match status" value="1"/>
</dbReference>
<evidence type="ECO:0000259" key="3">
    <source>
        <dbReference type="PROSITE" id="PS50878"/>
    </source>
</evidence>
<feature type="region of interest" description="Disordered" evidence="1">
    <location>
        <begin position="177"/>
        <end position="275"/>
    </location>
</feature>
<dbReference type="Gene3D" id="3.60.10.10">
    <property type="entry name" value="Endonuclease/exonuclease/phosphatase"/>
    <property type="match status" value="1"/>
</dbReference>
<dbReference type="Pfam" id="PF02338">
    <property type="entry name" value="OTU"/>
    <property type="match status" value="1"/>
</dbReference>
<evidence type="ECO:0000256" key="1">
    <source>
        <dbReference type="SAM" id="MobiDB-lite"/>
    </source>
</evidence>
<organism evidence="4 5">
    <name type="scientific">Frankliniella fusca</name>
    <dbReference type="NCBI Taxonomy" id="407009"/>
    <lineage>
        <taxon>Eukaryota</taxon>
        <taxon>Metazoa</taxon>
        <taxon>Ecdysozoa</taxon>
        <taxon>Arthropoda</taxon>
        <taxon>Hexapoda</taxon>
        <taxon>Insecta</taxon>
        <taxon>Pterygota</taxon>
        <taxon>Neoptera</taxon>
        <taxon>Paraneoptera</taxon>
        <taxon>Thysanoptera</taxon>
        <taxon>Terebrantia</taxon>
        <taxon>Thripoidea</taxon>
        <taxon>Thripidae</taxon>
        <taxon>Frankliniella</taxon>
    </lineage>
</organism>
<dbReference type="GO" id="GO:0003824">
    <property type="term" value="F:catalytic activity"/>
    <property type="evidence" value="ECO:0007669"/>
    <property type="project" value="InterPro"/>
</dbReference>
<dbReference type="CDD" id="cd01650">
    <property type="entry name" value="RT_nLTR_like"/>
    <property type="match status" value="1"/>
</dbReference>
<dbReference type="EMBL" id="JAHWGI010001426">
    <property type="protein sequence ID" value="KAK3931473.1"/>
    <property type="molecule type" value="Genomic_DNA"/>
</dbReference>
<evidence type="ECO:0000313" key="5">
    <source>
        <dbReference type="Proteomes" id="UP001219518"/>
    </source>
</evidence>
<dbReference type="InterPro" id="IPR003323">
    <property type="entry name" value="OTU_dom"/>
</dbReference>
<dbReference type="InterPro" id="IPR038765">
    <property type="entry name" value="Papain-like_cys_pep_sf"/>
</dbReference>
<protein>
    <submittedName>
        <fullName evidence="4">Craniofacial development protein 2</fullName>
    </submittedName>
</protein>
<dbReference type="GO" id="GO:0071897">
    <property type="term" value="P:DNA biosynthetic process"/>
    <property type="evidence" value="ECO:0007669"/>
    <property type="project" value="UniProtKB-ARBA"/>
</dbReference>
<feature type="region of interest" description="Disordered" evidence="1">
    <location>
        <begin position="579"/>
        <end position="599"/>
    </location>
</feature>
<feature type="compositionally biased region" description="Polar residues" evidence="1">
    <location>
        <begin position="581"/>
        <end position="599"/>
    </location>
</feature>
<name>A0AAE1LTH0_9NEOP</name>
<dbReference type="SUPFAM" id="SSF54001">
    <property type="entry name" value="Cysteine proteinases"/>
    <property type="match status" value="1"/>
</dbReference>
<feature type="region of interest" description="Disordered" evidence="1">
    <location>
        <begin position="755"/>
        <end position="780"/>
    </location>
</feature>
<dbReference type="Pfam" id="PF03372">
    <property type="entry name" value="Exo_endo_phos"/>
    <property type="match status" value="1"/>
</dbReference>
<sequence>MEADGNCLFYAVSHQLKIIAGEAVEAGSAMHKELAARLRWKAALHIQAFPHRFEAAVVADAARDKQGYAAFVDPQTGVMQTTADREGATARFVGKLKEDNTWAGEEALVAIAEAHQTRILVYFEAQDPLSPESAPPRLSITPEFLFPGPAIKIMYRISKTGNGERVHYDSVYRIREHRRQETGPDVLQVRPSPVRPSGGKNTTDKNWQDRKAYKERKKGALHKQVTLTETGQEGPHVPKSTVSHKQGMLHETSEAKPNAPEVTQVPTHGRCKPRAIPKKKPMRIATWNVRTMYKAGAATNVAAELSRLGIAVAGLQEVRWAGLGQLRMGDYIIYWSGPTEGSRREHGVGIAVHKHIVKAVRAFIPAGKRVAAVLMRAQENNIAFISCHAPCESDRNMEEKERFYTALTTLVSSDLPKGNVKVILGDMNAQLGPPLDTKDKRRSKFTFHKKDNGNGRSLMAFASAMSMTVASTRSPRPRKERYTWSSANGKDRSQIDHILIDSRCANWIQGTRSEWSACNDSDHALVMATMTVRPNEFSGQDMSHLSKSPKKLRLDRLQDSEVLQEFQVKVARKLGFEVQDGGSQDGQAELTEVSQTEPTGETGINEIWERIRVTLTECGKEILGEEQRTKGKHWYDAECEEAAEQRNSMWRWHREDPTDSHIREGYEEVDKMYRKTLRRAKRRYLNNQCQEMEEAREAGSARKFYTKVRRQKQGYVPQTNMVRNPAGQLVVSADSIVEAWRTHFTGVLGQKQVADKGQELQTNTEAPAQKADVREEDPPTTLEVKSALQSMKKGKAPGADGLAAELLLMGGEGLTLCLTALLVKVWEEESIPEAWEEALITVLHKGKGAAHECDNFRGLSLLNTGYKLCSTVLLRRLQPYADADAAIGEYQAGFRRNRSTTDHVYAVRALLAKRREFQQDTHLIFVDFAKAYDSVKREELWSRLYNLDVPAKLIRLIKSLSRSTRNKVRALGFLSEDFETAEGVRQGDALSPLLFNLALESALRRFFERASPRVQLLAYADDIAILTDSQTLLAEAMELLEMECAARQGATTRGDWSAGPIRSGVRIVRNRIESNQGRFDSNPS</sequence>
<dbReference type="CDD" id="cd09076">
    <property type="entry name" value="L1-EN"/>
    <property type="match status" value="1"/>
</dbReference>
<evidence type="ECO:0000313" key="4">
    <source>
        <dbReference type="EMBL" id="KAK3931473.1"/>
    </source>
</evidence>
<feature type="compositionally biased region" description="Basic and acidic residues" evidence="1">
    <location>
        <begin position="202"/>
        <end position="212"/>
    </location>
</feature>
<dbReference type="InterPro" id="IPR000477">
    <property type="entry name" value="RT_dom"/>
</dbReference>
<dbReference type="InterPro" id="IPR036691">
    <property type="entry name" value="Endo/exonu/phosph_ase_sf"/>
</dbReference>
<gene>
    <name evidence="4" type="ORF">KUF71_006491</name>
</gene>
<keyword evidence="5" id="KW-1185">Reference proteome</keyword>
<reference evidence="4" key="1">
    <citation type="submission" date="2021-07" db="EMBL/GenBank/DDBJ databases">
        <authorList>
            <person name="Catto M.A."/>
            <person name="Jacobson A."/>
            <person name="Kennedy G."/>
            <person name="Labadie P."/>
            <person name="Hunt B.G."/>
            <person name="Srinivasan R."/>
        </authorList>
    </citation>
    <scope>NUCLEOTIDE SEQUENCE</scope>
    <source>
        <strain evidence="4">PL_HMW_Pooled</strain>
        <tissue evidence="4">Head</tissue>
    </source>
</reference>
<feature type="domain" description="Reverse transcriptase" evidence="3">
    <location>
        <begin position="824"/>
        <end position="1084"/>
    </location>
</feature>
<dbReference type="Pfam" id="PF00078">
    <property type="entry name" value="RVT_1"/>
    <property type="match status" value="1"/>
</dbReference>
<proteinExistence type="predicted"/>
<dbReference type="SUPFAM" id="SSF56672">
    <property type="entry name" value="DNA/RNA polymerases"/>
    <property type="match status" value="1"/>
</dbReference>
<feature type="domain" description="OTU" evidence="2">
    <location>
        <begin position="1"/>
        <end position="174"/>
    </location>
</feature>